<keyword evidence="7 17" id="KW-0812">Transmembrane</keyword>
<keyword evidence="8" id="KW-0249">Electron transport</keyword>
<evidence type="ECO:0000256" key="13">
    <source>
        <dbReference type="ARBA" id="ARBA00030071"/>
    </source>
</evidence>
<reference evidence="18" key="1">
    <citation type="submission" date="2020-10" db="EMBL/GenBank/DDBJ databases">
        <title>Phylogeny of dyella-like bacteria.</title>
        <authorList>
            <person name="Fu J."/>
        </authorList>
    </citation>
    <scope>NUCLEOTIDE SEQUENCE</scope>
    <source>
        <strain evidence="18">DHON07</strain>
    </source>
</reference>
<evidence type="ECO:0000256" key="14">
    <source>
        <dbReference type="ARBA" id="ARBA00030211"/>
    </source>
</evidence>
<feature type="transmembrane region" description="Helical" evidence="17">
    <location>
        <begin position="31"/>
        <end position="50"/>
    </location>
</feature>
<dbReference type="InterPro" id="IPR050968">
    <property type="entry name" value="Cytochrome_c_oxidase_bac_sub4"/>
</dbReference>
<evidence type="ECO:0000256" key="3">
    <source>
        <dbReference type="ARBA" id="ARBA00011700"/>
    </source>
</evidence>
<dbReference type="InterPro" id="IPR005171">
    <property type="entry name" value="Cyt_c_oxidase_su4_prok"/>
</dbReference>
<dbReference type="EMBL" id="JADIKF010000040">
    <property type="protein sequence ID" value="MBM7132371.1"/>
    <property type="molecule type" value="Genomic_DNA"/>
</dbReference>
<evidence type="ECO:0000313" key="19">
    <source>
        <dbReference type="Proteomes" id="UP001430193"/>
    </source>
</evidence>
<dbReference type="Proteomes" id="UP001430193">
    <property type="component" value="Unassembled WGS sequence"/>
</dbReference>
<evidence type="ECO:0000256" key="1">
    <source>
        <dbReference type="ARBA" id="ARBA00004651"/>
    </source>
</evidence>
<organism evidence="18 19">
    <name type="scientific">Dyella mobilis</name>
    <dbReference type="NCBI Taxonomy" id="1849582"/>
    <lineage>
        <taxon>Bacteria</taxon>
        <taxon>Pseudomonadati</taxon>
        <taxon>Pseudomonadota</taxon>
        <taxon>Gammaproteobacteria</taxon>
        <taxon>Lysobacterales</taxon>
        <taxon>Rhodanobacteraceae</taxon>
        <taxon>Dyella</taxon>
    </lineage>
</organism>
<accession>A0ABS2KMN2</accession>
<feature type="transmembrane region" description="Helical" evidence="17">
    <location>
        <begin position="92"/>
        <end position="114"/>
    </location>
</feature>
<keyword evidence="6" id="KW-1003">Cell membrane</keyword>
<keyword evidence="5" id="KW-0813">Transport</keyword>
<evidence type="ECO:0000256" key="7">
    <source>
        <dbReference type="ARBA" id="ARBA00022692"/>
    </source>
</evidence>
<comment type="caution">
    <text evidence="18">The sequence shown here is derived from an EMBL/GenBank/DDBJ whole genome shotgun (WGS) entry which is preliminary data.</text>
</comment>
<evidence type="ECO:0000256" key="12">
    <source>
        <dbReference type="ARBA" id="ARBA00025694"/>
    </source>
</evidence>
<keyword evidence="11 17" id="KW-0472">Membrane</keyword>
<comment type="function">
    <text evidence="12">Cytochrome bo(3) ubiquinol terminal oxidase is the component of the aerobic respiratory chain of E.coli that predominates when cells are grown at high aeration. Has proton pump activity across the membrane in addition to electron transfer, pumping 2 protons/electron.</text>
</comment>
<evidence type="ECO:0000256" key="9">
    <source>
        <dbReference type="ARBA" id="ARBA00022989"/>
    </source>
</evidence>
<evidence type="ECO:0000256" key="17">
    <source>
        <dbReference type="SAM" id="Phobius"/>
    </source>
</evidence>
<keyword evidence="9 17" id="KW-1133">Transmembrane helix</keyword>
<dbReference type="InterPro" id="IPR014210">
    <property type="entry name" value="Cyt_o_ubiqinol_oxidase_su4"/>
</dbReference>
<name>A0ABS2KMN2_9GAMM</name>
<evidence type="ECO:0000256" key="6">
    <source>
        <dbReference type="ARBA" id="ARBA00022475"/>
    </source>
</evidence>
<evidence type="ECO:0000256" key="8">
    <source>
        <dbReference type="ARBA" id="ARBA00022982"/>
    </source>
</evidence>
<dbReference type="PANTHER" id="PTHR36835:SF1">
    <property type="entry name" value="CYTOCHROME BO(3) UBIQUINOL OXIDASE SUBUNIT 4"/>
    <property type="match status" value="1"/>
</dbReference>
<comment type="subcellular location">
    <subcellularLocation>
        <location evidence="1">Cell membrane</location>
        <topology evidence="1">Multi-pass membrane protein</topology>
    </subcellularLocation>
</comment>
<keyword evidence="10" id="KW-0560">Oxidoreductase</keyword>
<dbReference type="PANTHER" id="PTHR36835">
    <property type="entry name" value="CYTOCHROME BO(3) UBIQUINOL OXIDASE SUBUNIT 4"/>
    <property type="match status" value="1"/>
</dbReference>
<keyword evidence="19" id="KW-1185">Reference proteome</keyword>
<dbReference type="Pfam" id="PF03626">
    <property type="entry name" value="COX4_pro"/>
    <property type="match status" value="1"/>
</dbReference>
<dbReference type="NCBIfam" id="TIGR02847">
    <property type="entry name" value="CyoD"/>
    <property type="match status" value="1"/>
</dbReference>
<evidence type="ECO:0000256" key="5">
    <source>
        <dbReference type="ARBA" id="ARBA00022448"/>
    </source>
</evidence>
<dbReference type="RefSeq" id="WP_204633879.1">
    <property type="nucleotide sequence ID" value="NZ_BSOC01000001.1"/>
</dbReference>
<evidence type="ECO:0000256" key="15">
    <source>
        <dbReference type="ARBA" id="ARBA00031887"/>
    </source>
</evidence>
<evidence type="ECO:0000256" key="10">
    <source>
        <dbReference type="ARBA" id="ARBA00023002"/>
    </source>
</evidence>
<evidence type="ECO:0000256" key="11">
    <source>
        <dbReference type="ARBA" id="ARBA00023136"/>
    </source>
</evidence>
<proteinExistence type="inferred from homology"/>
<sequence>MSDHAQHAHDDGHHDEAHDGVSEIHVSLKGYMTGFAAAAFLTILPFWLVMSGAFSKTGPADAFILLFAAVQIVVHMVYFLHLNAKSEGGWNMLALVFTIVLVVITLSGSIWIMFHLNSNMLPSMMPNPQNLP</sequence>
<protein>
    <recommendedName>
        <fullName evidence="4">Cytochrome bo(3) ubiquinol oxidase subunit 4</fullName>
    </recommendedName>
    <alternativeName>
        <fullName evidence="16">Cytochrome o ubiquinol oxidase subunit 4</fullName>
    </alternativeName>
    <alternativeName>
        <fullName evidence="13">Oxidase bo(3) subunit 4</fullName>
    </alternativeName>
    <alternativeName>
        <fullName evidence="14">Ubiquinol oxidase polypeptide IV</fullName>
    </alternativeName>
    <alternativeName>
        <fullName evidence="15">Ubiquinol oxidase subunit 4</fullName>
    </alternativeName>
</protein>
<comment type="subunit">
    <text evidence="3">Heterooctamer of two A chains, two B chains, two C chains and two D chains.</text>
</comment>
<gene>
    <name evidence="18" type="primary">cyoD</name>
    <name evidence="18" type="ORF">ISS99_22805</name>
</gene>
<feature type="transmembrane region" description="Helical" evidence="17">
    <location>
        <begin position="62"/>
        <end position="80"/>
    </location>
</feature>
<evidence type="ECO:0000256" key="2">
    <source>
        <dbReference type="ARBA" id="ARBA00008079"/>
    </source>
</evidence>
<evidence type="ECO:0000256" key="4">
    <source>
        <dbReference type="ARBA" id="ARBA00014689"/>
    </source>
</evidence>
<comment type="similarity">
    <text evidence="2">Belongs to the cytochrome c oxidase bacterial subunit 4 family.</text>
</comment>
<evidence type="ECO:0000313" key="18">
    <source>
        <dbReference type="EMBL" id="MBM7132371.1"/>
    </source>
</evidence>
<evidence type="ECO:0000256" key="16">
    <source>
        <dbReference type="ARBA" id="ARBA00032185"/>
    </source>
</evidence>